<organism evidence="1 2">
    <name type="scientific">Ficus carica</name>
    <name type="common">Common fig</name>
    <dbReference type="NCBI Taxonomy" id="3494"/>
    <lineage>
        <taxon>Eukaryota</taxon>
        <taxon>Viridiplantae</taxon>
        <taxon>Streptophyta</taxon>
        <taxon>Embryophyta</taxon>
        <taxon>Tracheophyta</taxon>
        <taxon>Spermatophyta</taxon>
        <taxon>Magnoliopsida</taxon>
        <taxon>eudicotyledons</taxon>
        <taxon>Gunneridae</taxon>
        <taxon>Pentapetalae</taxon>
        <taxon>rosids</taxon>
        <taxon>fabids</taxon>
        <taxon>Rosales</taxon>
        <taxon>Moraceae</taxon>
        <taxon>Ficeae</taxon>
        <taxon>Ficus</taxon>
    </lineage>
</organism>
<dbReference type="AlphaFoldDB" id="A0AA87ZQL4"/>
<keyword evidence="2" id="KW-1185">Reference proteome</keyword>
<evidence type="ECO:0000313" key="2">
    <source>
        <dbReference type="Proteomes" id="UP001187192"/>
    </source>
</evidence>
<sequence>MKTAPSSTRSYYFQGYQGTFIPGCSDSNKNCKHLWFYATGKWLSGRENYDRVPSKSVFPSHLKGVMCRHKNRTRSLGTGRGSRSSERRWTLSRTRTDCWQTKVWPSSTGSVRLPCPVSRTSSPD</sequence>
<protein>
    <submittedName>
        <fullName evidence="1">Uncharacterized protein</fullName>
    </submittedName>
</protein>
<evidence type="ECO:0000313" key="1">
    <source>
        <dbReference type="EMBL" id="GMN38347.1"/>
    </source>
</evidence>
<dbReference type="EMBL" id="BTGU01000008">
    <property type="protein sequence ID" value="GMN38347.1"/>
    <property type="molecule type" value="Genomic_DNA"/>
</dbReference>
<accession>A0AA87ZQL4</accession>
<reference evidence="1" key="1">
    <citation type="submission" date="2023-07" db="EMBL/GenBank/DDBJ databases">
        <title>draft genome sequence of fig (Ficus carica).</title>
        <authorList>
            <person name="Takahashi T."/>
            <person name="Nishimura K."/>
        </authorList>
    </citation>
    <scope>NUCLEOTIDE SEQUENCE</scope>
</reference>
<gene>
    <name evidence="1" type="ORF">TIFTF001_007583</name>
</gene>
<proteinExistence type="predicted"/>
<comment type="caution">
    <text evidence="1">The sequence shown here is derived from an EMBL/GenBank/DDBJ whole genome shotgun (WGS) entry which is preliminary data.</text>
</comment>
<dbReference type="Proteomes" id="UP001187192">
    <property type="component" value="Unassembled WGS sequence"/>
</dbReference>
<name>A0AA87ZQL4_FICCA</name>